<dbReference type="SUPFAM" id="SSF52540">
    <property type="entry name" value="P-loop containing nucleoside triphosphate hydrolases"/>
    <property type="match status" value="1"/>
</dbReference>
<name>A0A198AV21_9BACL</name>
<comment type="caution">
    <text evidence="1">The sequence shown here is derived from an EMBL/GenBank/DDBJ whole genome shotgun (WGS) entry which is preliminary data.</text>
</comment>
<dbReference type="Proteomes" id="UP000078454">
    <property type="component" value="Unassembled WGS sequence"/>
</dbReference>
<evidence type="ECO:0008006" key="3">
    <source>
        <dbReference type="Google" id="ProtNLM"/>
    </source>
</evidence>
<dbReference type="AlphaFoldDB" id="A0A198AV21"/>
<keyword evidence="2" id="KW-1185">Reference proteome</keyword>
<dbReference type="EMBL" id="LYPB01000025">
    <property type="protein sequence ID" value="OAS24935.1"/>
    <property type="molecule type" value="Genomic_DNA"/>
</dbReference>
<dbReference type="RefSeq" id="WP_068661523.1">
    <property type="nucleotide sequence ID" value="NZ_LYPB01000025.1"/>
</dbReference>
<dbReference type="Pfam" id="PF13671">
    <property type="entry name" value="AAA_33"/>
    <property type="match status" value="1"/>
</dbReference>
<proteinExistence type="predicted"/>
<dbReference type="Gene3D" id="3.40.50.300">
    <property type="entry name" value="P-loop containing nucleotide triphosphate hydrolases"/>
    <property type="match status" value="1"/>
</dbReference>
<evidence type="ECO:0000313" key="2">
    <source>
        <dbReference type="Proteomes" id="UP000078454"/>
    </source>
</evidence>
<sequence>MRQLIFFIGPAGAGKTTLARAWVRRHGGAFLDMDTLLRPAAEAIMTLAGQDPSDRDSPFYKQHCRDLGYRITMDAALEQLTLNQNAIVIGPFTKEQGDPLWLEGELARIGASIEDVHVKVIYAYLPSEDIYKERIRLRGSLLDIWKLDNWQQFRTSLQRREVIWRMKPSSLLYWDNSEPLSEAREAELAAFILA</sequence>
<dbReference type="STRING" id="1850517.A8708_10015"/>
<evidence type="ECO:0000313" key="1">
    <source>
        <dbReference type="EMBL" id="OAS24935.1"/>
    </source>
</evidence>
<dbReference type="OrthoDB" id="198115at2"/>
<dbReference type="InterPro" id="IPR027417">
    <property type="entry name" value="P-loop_NTPase"/>
</dbReference>
<protein>
    <recommendedName>
        <fullName evidence="3">ATP-binding protein</fullName>
    </recommendedName>
</protein>
<accession>A0A198AV21</accession>
<reference evidence="1 2" key="1">
    <citation type="submission" date="2016-05" db="EMBL/GenBank/DDBJ databases">
        <title>Paenibacillus sp. 1ZS3-15 nov., isolated from the rhizosphere soil.</title>
        <authorList>
            <person name="Zhang X.X."/>
            <person name="Zhang J."/>
        </authorList>
    </citation>
    <scope>NUCLEOTIDE SEQUENCE [LARGE SCALE GENOMIC DNA]</scope>
    <source>
        <strain evidence="1 2">1ZS3-15</strain>
    </source>
</reference>
<dbReference type="PRINTS" id="PR01100">
    <property type="entry name" value="SHIKIMTKNASE"/>
</dbReference>
<organism evidence="1 2">
    <name type="scientific">Paenibacillus oryzisoli</name>
    <dbReference type="NCBI Taxonomy" id="1850517"/>
    <lineage>
        <taxon>Bacteria</taxon>
        <taxon>Bacillati</taxon>
        <taxon>Bacillota</taxon>
        <taxon>Bacilli</taxon>
        <taxon>Bacillales</taxon>
        <taxon>Paenibacillaceae</taxon>
        <taxon>Paenibacillus</taxon>
    </lineage>
</organism>
<gene>
    <name evidence="1" type="ORF">A8708_10015</name>
</gene>